<proteinExistence type="predicted"/>
<dbReference type="PANTHER" id="PTHR46481">
    <property type="entry name" value="ZINC FINGER BED DOMAIN-CONTAINING PROTEIN 4"/>
    <property type="match status" value="1"/>
</dbReference>
<reference evidence="2" key="2">
    <citation type="submission" date="2022-03" db="EMBL/GenBank/DDBJ databases">
        <title>Draft title - Genomic analysis of global carrot germplasm unveils the trajectory of domestication and the origin of high carotenoid orange carrot.</title>
        <authorList>
            <person name="Iorizzo M."/>
            <person name="Ellison S."/>
            <person name="Senalik D."/>
            <person name="Macko-Podgorni A."/>
            <person name="Grzebelus D."/>
            <person name="Bostan H."/>
            <person name="Rolling W."/>
            <person name="Curaba J."/>
            <person name="Simon P."/>
        </authorList>
    </citation>
    <scope>NUCLEOTIDE SEQUENCE</scope>
    <source>
        <tissue evidence="2">Leaf</tissue>
    </source>
</reference>
<dbReference type="SUPFAM" id="SSF53098">
    <property type="entry name" value="Ribonuclease H-like"/>
    <property type="match status" value="1"/>
</dbReference>
<sequence length="277" mass="32132">MISRATLKRDIFKIYDIEKLKMMRLMERIKGRISFTTDMWTSSNKKRGFMVIIAHFVNDSWRLEKRIIRFAYVPCPHTAEAVCDVLMDTFLEWNVDSKLSTLTVDNCTTNDAMINLLLDKFGGDQIWLKSFFHVRRTAHILNLIVKEGLEMVEKVKNNCCDLLTIYESKSKKRSEEESDITLRSHSTSSRSRGVSHSINDFEAFLDQEKKGKTYHVKSELDHYLEEEQLPRRSVEFDILSWWKTNGIKYPTLQAIARDVLAIPVSTVASESDFSTSG</sequence>
<dbReference type="EMBL" id="CP093349">
    <property type="protein sequence ID" value="WOH08801.1"/>
    <property type="molecule type" value="Genomic_DNA"/>
</dbReference>
<dbReference type="PANTHER" id="PTHR46481:SF11">
    <property type="entry name" value="ZINC FINGER BED DOMAIN-CONTAINING PROTEIN RICESLEEPER 2-LIKE"/>
    <property type="match status" value="1"/>
</dbReference>
<dbReference type="AlphaFoldDB" id="A0AAF0XIH5"/>
<evidence type="ECO:0000313" key="3">
    <source>
        <dbReference type="Proteomes" id="UP000077755"/>
    </source>
</evidence>
<dbReference type="InterPro" id="IPR052035">
    <property type="entry name" value="ZnF_BED_domain_contain"/>
</dbReference>
<organism evidence="2 3">
    <name type="scientific">Daucus carota subsp. sativus</name>
    <name type="common">Carrot</name>
    <dbReference type="NCBI Taxonomy" id="79200"/>
    <lineage>
        <taxon>Eukaryota</taxon>
        <taxon>Viridiplantae</taxon>
        <taxon>Streptophyta</taxon>
        <taxon>Embryophyta</taxon>
        <taxon>Tracheophyta</taxon>
        <taxon>Spermatophyta</taxon>
        <taxon>Magnoliopsida</taxon>
        <taxon>eudicotyledons</taxon>
        <taxon>Gunneridae</taxon>
        <taxon>Pentapetalae</taxon>
        <taxon>asterids</taxon>
        <taxon>campanulids</taxon>
        <taxon>Apiales</taxon>
        <taxon>Apiaceae</taxon>
        <taxon>Apioideae</taxon>
        <taxon>Scandiceae</taxon>
        <taxon>Daucinae</taxon>
        <taxon>Daucus</taxon>
        <taxon>Daucus sect. Daucus</taxon>
    </lineage>
</organism>
<dbReference type="GO" id="GO:0046983">
    <property type="term" value="F:protein dimerization activity"/>
    <property type="evidence" value="ECO:0007669"/>
    <property type="project" value="InterPro"/>
</dbReference>
<accession>A0AAF0XIH5</accession>
<protein>
    <recommendedName>
        <fullName evidence="1">HAT C-terminal dimerisation domain-containing protein</fullName>
    </recommendedName>
</protein>
<dbReference type="Pfam" id="PF05699">
    <property type="entry name" value="Dimer_Tnp_hAT"/>
    <property type="match status" value="1"/>
</dbReference>
<name>A0AAF0XIH5_DAUCS</name>
<keyword evidence="3" id="KW-1185">Reference proteome</keyword>
<dbReference type="Proteomes" id="UP000077755">
    <property type="component" value="Chromosome 7"/>
</dbReference>
<feature type="domain" description="HAT C-terminal dimerisation" evidence="1">
    <location>
        <begin position="219"/>
        <end position="276"/>
    </location>
</feature>
<reference evidence="2" key="1">
    <citation type="journal article" date="2016" name="Nat. Genet.">
        <title>A high-quality carrot genome assembly provides new insights into carotenoid accumulation and asterid genome evolution.</title>
        <authorList>
            <person name="Iorizzo M."/>
            <person name="Ellison S."/>
            <person name="Senalik D."/>
            <person name="Zeng P."/>
            <person name="Satapoomin P."/>
            <person name="Huang J."/>
            <person name="Bowman M."/>
            <person name="Iovene M."/>
            <person name="Sanseverino W."/>
            <person name="Cavagnaro P."/>
            <person name="Yildiz M."/>
            <person name="Macko-Podgorni A."/>
            <person name="Moranska E."/>
            <person name="Grzebelus E."/>
            <person name="Grzebelus D."/>
            <person name="Ashrafi H."/>
            <person name="Zheng Z."/>
            <person name="Cheng S."/>
            <person name="Spooner D."/>
            <person name="Van Deynze A."/>
            <person name="Simon P."/>
        </authorList>
    </citation>
    <scope>NUCLEOTIDE SEQUENCE</scope>
    <source>
        <tissue evidence="2">Leaf</tissue>
    </source>
</reference>
<evidence type="ECO:0000313" key="2">
    <source>
        <dbReference type="EMBL" id="WOH08801.1"/>
    </source>
</evidence>
<dbReference type="InterPro" id="IPR008906">
    <property type="entry name" value="HATC_C_dom"/>
</dbReference>
<gene>
    <name evidence="2" type="ORF">DCAR_0728249</name>
</gene>
<evidence type="ECO:0000259" key="1">
    <source>
        <dbReference type="Pfam" id="PF05699"/>
    </source>
</evidence>
<dbReference type="InterPro" id="IPR012337">
    <property type="entry name" value="RNaseH-like_sf"/>
</dbReference>